<proteinExistence type="predicted"/>
<dbReference type="Proteomes" id="UP000290545">
    <property type="component" value="Unassembled WGS sequence"/>
</dbReference>
<accession>A0A4Q1D4C5</accession>
<protein>
    <submittedName>
        <fullName evidence="1">Uncharacterized protein</fullName>
    </submittedName>
</protein>
<dbReference type="AlphaFoldDB" id="A0A4Q1D4C5"/>
<reference evidence="1 2" key="1">
    <citation type="submission" date="2019-01" db="EMBL/GenBank/DDBJ databases">
        <title>Filimonas sp. strain TTM-71.</title>
        <authorList>
            <person name="Chen W.-M."/>
        </authorList>
    </citation>
    <scope>NUCLEOTIDE SEQUENCE [LARGE SCALE GENOMIC DNA]</scope>
    <source>
        <strain evidence="1 2">TTM-71</strain>
    </source>
</reference>
<dbReference type="OrthoDB" id="671152at2"/>
<sequence>MPVKKINTFISVILAISFGLMSFALPGNHFTPKPINGTDHLSLTPDPRTNYGTDGYFLGCLLDLLAGNPETAEEAPIKHFHFHYSYFNLQRTPIRHQVRQKEAHQYCGTHAHARNAVLHAKPANTTEALLPPYYNYLFRLTPF</sequence>
<organism evidence="1 2">
    <name type="scientific">Filimonas effusa</name>
    <dbReference type="NCBI Taxonomy" id="2508721"/>
    <lineage>
        <taxon>Bacteria</taxon>
        <taxon>Pseudomonadati</taxon>
        <taxon>Bacteroidota</taxon>
        <taxon>Chitinophagia</taxon>
        <taxon>Chitinophagales</taxon>
        <taxon>Chitinophagaceae</taxon>
        <taxon>Filimonas</taxon>
    </lineage>
</organism>
<evidence type="ECO:0000313" key="2">
    <source>
        <dbReference type="Proteomes" id="UP000290545"/>
    </source>
</evidence>
<evidence type="ECO:0000313" key="1">
    <source>
        <dbReference type="EMBL" id="RXK83198.1"/>
    </source>
</evidence>
<keyword evidence="2" id="KW-1185">Reference proteome</keyword>
<gene>
    <name evidence="1" type="ORF">ESB13_13860</name>
</gene>
<name>A0A4Q1D4C5_9BACT</name>
<dbReference type="EMBL" id="SDHZ01000002">
    <property type="protein sequence ID" value="RXK83198.1"/>
    <property type="molecule type" value="Genomic_DNA"/>
</dbReference>
<dbReference type="RefSeq" id="WP_129004253.1">
    <property type="nucleotide sequence ID" value="NZ_SDHZ01000002.1"/>
</dbReference>
<comment type="caution">
    <text evidence="1">The sequence shown here is derived from an EMBL/GenBank/DDBJ whole genome shotgun (WGS) entry which is preliminary data.</text>
</comment>